<comment type="caution">
    <text evidence="3">The sequence shown here is derived from an EMBL/GenBank/DDBJ whole genome shotgun (WGS) entry which is preliminary data.</text>
</comment>
<reference evidence="3 4" key="1">
    <citation type="journal article" date="2015" name="Nature">
        <title>rRNA introns, odd ribosomes, and small enigmatic genomes across a large radiation of phyla.</title>
        <authorList>
            <person name="Brown C.T."/>
            <person name="Hug L.A."/>
            <person name="Thomas B.C."/>
            <person name="Sharon I."/>
            <person name="Castelle C.J."/>
            <person name="Singh A."/>
            <person name="Wilkins M.J."/>
            <person name="Williams K.H."/>
            <person name="Banfield J.F."/>
        </authorList>
    </citation>
    <scope>NUCLEOTIDE SEQUENCE [LARGE SCALE GENOMIC DNA]</scope>
</reference>
<evidence type="ECO:0000313" key="3">
    <source>
        <dbReference type="EMBL" id="KKP62945.1"/>
    </source>
</evidence>
<name>A0A0G0DII0_9BACT</name>
<dbReference type="PANTHER" id="PTHR35601:SF1">
    <property type="entry name" value="TOXIN RELE"/>
    <property type="match status" value="1"/>
</dbReference>
<evidence type="ECO:0000313" key="4">
    <source>
        <dbReference type="Proteomes" id="UP000034004"/>
    </source>
</evidence>
<evidence type="ECO:0000256" key="1">
    <source>
        <dbReference type="ARBA" id="ARBA00006226"/>
    </source>
</evidence>
<dbReference type="AlphaFoldDB" id="A0A0G0DII0"/>
<evidence type="ECO:0000256" key="2">
    <source>
        <dbReference type="ARBA" id="ARBA00022649"/>
    </source>
</evidence>
<dbReference type="Proteomes" id="UP000034004">
    <property type="component" value="Unassembled WGS sequence"/>
</dbReference>
<proteinExistence type="inferred from homology"/>
<dbReference type="InterPro" id="IPR035093">
    <property type="entry name" value="RelE/ParE_toxin_dom_sf"/>
</dbReference>
<organism evidence="3 4">
    <name type="scientific">Candidatus Roizmanbacteria bacterium GW2011_GWC2_34_23</name>
    <dbReference type="NCBI Taxonomy" id="1618484"/>
    <lineage>
        <taxon>Bacteria</taxon>
        <taxon>Candidatus Roizmaniibacteriota</taxon>
    </lineage>
</organism>
<protein>
    <submittedName>
        <fullName evidence="3">Addiction module toxin, RelE/StbE family</fullName>
    </submittedName>
</protein>
<dbReference type="PANTHER" id="PTHR35601">
    <property type="entry name" value="TOXIN RELE"/>
    <property type="match status" value="1"/>
</dbReference>
<accession>A0A0G0DII0</accession>
<sequence length="84" mass="10058">MFSYVFKNQALKDLRKLPKDIQRRIINKIDYFVGSGVPLSFTENLVNFEIGQYRFRVGDYRIIFDLEGEKLIILTLGHRREIYK</sequence>
<dbReference type="Gene3D" id="3.30.2310.20">
    <property type="entry name" value="RelE-like"/>
    <property type="match status" value="1"/>
</dbReference>
<dbReference type="STRING" id="1618484.UR56_C0003G0052"/>
<keyword evidence="2" id="KW-1277">Toxin-antitoxin system</keyword>
<dbReference type="EMBL" id="LBPR01000003">
    <property type="protein sequence ID" value="KKP62945.1"/>
    <property type="molecule type" value="Genomic_DNA"/>
</dbReference>
<dbReference type="InterPro" id="IPR007712">
    <property type="entry name" value="RelE/ParE_toxin"/>
</dbReference>
<dbReference type="Pfam" id="PF05016">
    <property type="entry name" value="ParE_toxin"/>
    <property type="match status" value="1"/>
</dbReference>
<gene>
    <name evidence="3" type="ORF">UR56_C0003G0052</name>
</gene>
<comment type="similarity">
    <text evidence="1">Belongs to the RelE toxin family.</text>
</comment>
<dbReference type="SUPFAM" id="SSF143011">
    <property type="entry name" value="RelE-like"/>
    <property type="match status" value="1"/>
</dbReference>